<name>A0A5C6TT54_9SPHN</name>
<evidence type="ECO:0000313" key="2">
    <source>
        <dbReference type="EMBL" id="TXC63583.1"/>
    </source>
</evidence>
<accession>A0A5C6TT54</accession>
<dbReference type="InterPro" id="IPR009781">
    <property type="entry name" value="DUF1345"/>
</dbReference>
<evidence type="ECO:0000313" key="3">
    <source>
        <dbReference type="Proteomes" id="UP000321249"/>
    </source>
</evidence>
<dbReference type="Proteomes" id="UP000321249">
    <property type="component" value="Unassembled WGS sequence"/>
</dbReference>
<organism evidence="2 3">
    <name type="scientific">Allosphingosinicella ginsenosidimutans</name>
    <dbReference type="NCBI Taxonomy" id="1176539"/>
    <lineage>
        <taxon>Bacteria</taxon>
        <taxon>Pseudomonadati</taxon>
        <taxon>Pseudomonadota</taxon>
        <taxon>Alphaproteobacteria</taxon>
        <taxon>Sphingomonadales</taxon>
        <taxon>Sphingomonadaceae</taxon>
        <taxon>Allosphingosinicella</taxon>
    </lineage>
</organism>
<comment type="caution">
    <text evidence="2">The sequence shown here is derived from an EMBL/GenBank/DDBJ whole genome shotgun (WGS) entry which is preliminary data.</text>
</comment>
<feature type="transmembrane region" description="Helical" evidence="1">
    <location>
        <begin position="190"/>
        <end position="212"/>
    </location>
</feature>
<dbReference type="Pfam" id="PF07077">
    <property type="entry name" value="DUF1345"/>
    <property type="match status" value="1"/>
</dbReference>
<protein>
    <submittedName>
        <fullName evidence="2">DUF1345 domain-containing protein</fullName>
    </submittedName>
</protein>
<dbReference type="EMBL" id="VOQQ01000001">
    <property type="protein sequence ID" value="TXC63583.1"/>
    <property type="molecule type" value="Genomic_DNA"/>
</dbReference>
<dbReference type="RefSeq" id="WP_147042989.1">
    <property type="nucleotide sequence ID" value="NZ_BAABIR010000003.1"/>
</dbReference>
<proteinExistence type="predicted"/>
<sequence length="215" mass="22996">MEKRRVGLGNWFMPVRFLAFVLLFASGAVAGGLALGWMLGLMLGFDLAAVIFLAICAPLLRDGARTIRRHAKENDANRVLLLVMTAAVSLVIMVTVGSEVMGADRQSAGGIALIVATLTLSWLFSNVIYALHYAHLFYTAGGSGGDAKGIDFPGTSEPDYTDFLYFSFTLGMTFQTSDTDITSRAIRRIAIAHSFAAFVFNIGVLAFTINVLGGG</sequence>
<dbReference type="OrthoDB" id="64737at2"/>
<keyword evidence="1" id="KW-1133">Transmembrane helix</keyword>
<evidence type="ECO:0000256" key="1">
    <source>
        <dbReference type="SAM" id="Phobius"/>
    </source>
</evidence>
<feature type="transmembrane region" description="Helical" evidence="1">
    <location>
        <begin position="80"/>
        <end position="98"/>
    </location>
</feature>
<feature type="transmembrane region" description="Helical" evidence="1">
    <location>
        <begin position="110"/>
        <end position="131"/>
    </location>
</feature>
<keyword evidence="1" id="KW-0472">Membrane</keyword>
<feature type="transmembrane region" description="Helical" evidence="1">
    <location>
        <begin position="40"/>
        <end position="60"/>
    </location>
</feature>
<keyword evidence="3" id="KW-1185">Reference proteome</keyword>
<gene>
    <name evidence="2" type="ORF">FRZ32_07845</name>
</gene>
<dbReference type="AlphaFoldDB" id="A0A5C6TT54"/>
<keyword evidence="1" id="KW-0812">Transmembrane</keyword>
<reference evidence="2 3" key="1">
    <citation type="journal article" date="2015" name="J. Microbiol.">
        <title>Sphingosinicella ginsenosidimutans sp. nov., with ginsenoside converting activity.</title>
        <authorList>
            <person name="Kim J.K."/>
            <person name="Kang M.S."/>
            <person name="Park S.C."/>
            <person name="Kim K.M."/>
            <person name="Choi K."/>
            <person name="Yoon M.H."/>
            <person name="Im W.T."/>
        </authorList>
    </citation>
    <scope>NUCLEOTIDE SEQUENCE [LARGE SCALE GENOMIC DNA]</scope>
    <source>
        <strain evidence="2 3">BS-11</strain>
    </source>
</reference>